<feature type="domain" description="Heterokaryon incompatibility" evidence="2">
    <location>
        <begin position="24"/>
        <end position="172"/>
    </location>
</feature>
<dbReference type="EMBL" id="JAUJFL010000005">
    <property type="protein sequence ID" value="KAK2603309.1"/>
    <property type="molecule type" value="Genomic_DNA"/>
</dbReference>
<protein>
    <recommendedName>
        <fullName evidence="6">Heterokaryon incompatibility domain-containing protein</fullName>
    </recommendedName>
</protein>
<evidence type="ECO:0000259" key="2">
    <source>
        <dbReference type="Pfam" id="PF06985"/>
    </source>
</evidence>
<proteinExistence type="predicted"/>
<evidence type="ECO:0000259" key="3">
    <source>
        <dbReference type="Pfam" id="PF26640"/>
    </source>
</evidence>
<feature type="transmembrane region" description="Helical" evidence="1">
    <location>
        <begin position="363"/>
        <end position="382"/>
    </location>
</feature>
<keyword evidence="1" id="KW-1133">Transmembrane helix</keyword>
<reference evidence="4" key="1">
    <citation type="submission" date="2023-06" db="EMBL/GenBank/DDBJ databases">
        <authorList>
            <person name="Noh H."/>
        </authorList>
    </citation>
    <scope>NUCLEOTIDE SEQUENCE</scope>
    <source>
        <strain evidence="4">DUCC20226</strain>
    </source>
</reference>
<dbReference type="PANTHER" id="PTHR10622">
    <property type="entry name" value="HET DOMAIN-CONTAINING PROTEIN"/>
    <property type="match status" value="1"/>
</dbReference>
<dbReference type="AlphaFoldDB" id="A0AAD9SAI6"/>
<comment type="caution">
    <text evidence="4">The sequence shown here is derived from an EMBL/GenBank/DDBJ whole genome shotgun (WGS) entry which is preliminary data.</text>
</comment>
<feature type="domain" description="DUF8212" evidence="3">
    <location>
        <begin position="261"/>
        <end position="326"/>
    </location>
</feature>
<accession>A0AAD9SAI6</accession>
<dbReference type="Proteomes" id="UP001265746">
    <property type="component" value="Unassembled WGS sequence"/>
</dbReference>
<evidence type="ECO:0008006" key="6">
    <source>
        <dbReference type="Google" id="ProtNLM"/>
    </source>
</evidence>
<evidence type="ECO:0000313" key="4">
    <source>
        <dbReference type="EMBL" id="KAK2603309.1"/>
    </source>
</evidence>
<evidence type="ECO:0000256" key="1">
    <source>
        <dbReference type="SAM" id="Phobius"/>
    </source>
</evidence>
<keyword evidence="1" id="KW-0812">Transmembrane</keyword>
<dbReference type="Pfam" id="PF26640">
    <property type="entry name" value="DUF8212"/>
    <property type="match status" value="1"/>
</dbReference>
<keyword evidence="1" id="KW-0472">Membrane</keyword>
<keyword evidence="5" id="KW-1185">Reference proteome</keyword>
<dbReference type="Pfam" id="PF06985">
    <property type="entry name" value="HET"/>
    <property type="match status" value="1"/>
</dbReference>
<dbReference type="InterPro" id="IPR010730">
    <property type="entry name" value="HET"/>
</dbReference>
<organism evidence="4 5">
    <name type="scientific">Phomopsis amygdali</name>
    <name type="common">Fusicoccum amygdali</name>
    <dbReference type="NCBI Taxonomy" id="1214568"/>
    <lineage>
        <taxon>Eukaryota</taxon>
        <taxon>Fungi</taxon>
        <taxon>Dikarya</taxon>
        <taxon>Ascomycota</taxon>
        <taxon>Pezizomycotina</taxon>
        <taxon>Sordariomycetes</taxon>
        <taxon>Sordariomycetidae</taxon>
        <taxon>Diaporthales</taxon>
        <taxon>Diaporthaceae</taxon>
        <taxon>Diaporthe</taxon>
    </lineage>
</organism>
<gene>
    <name evidence="4" type="ORF">N8I77_009774</name>
</gene>
<name>A0AAD9SAI6_PHOAM</name>
<dbReference type="InterPro" id="IPR058525">
    <property type="entry name" value="DUF8212"/>
</dbReference>
<evidence type="ECO:0000313" key="5">
    <source>
        <dbReference type="Proteomes" id="UP001265746"/>
    </source>
</evidence>
<sequence>MRLLDTTTFELRLDSQEFFQAEGYAILSHRWVGAEITFDEIAHHAPSLREAGSQRLTKSPQLDKIRGACEVARAQGLRWLWIDSCCINKASATEEAESINSMFGWYRGARVCITYLSDVRSGASAEPPAYQAVESSAKKEVPSTGQASDPIFRRADSNAPSEWFFRGWTLQELLAPRDMDFYDADWKPIGNKASLAAQIRHITGIDADYLTGARDFRRACIATKMSWTAGRTTTRAEDAAYSLLGLFGIMMPPQYGEGGPRAFLRLQHQLLSTTADESIFAWRMPAPDAGMRYDVERNPDTSFGAGEWGLLAPSPEWFRGCGNVTIEGGPAIHRPARSFEVNRQGLQVPVMQYHGNGITKYKLILLFSPLLCIGAIPVFIYVRKKLMEIAEQGVPFALNCWSTEGGEPSAAISVYLSQLPQTMKTNVGITEYKFKRVRCSELPLSRKYAVRGAEGEVLVLQPELRFGN</sequence>
<dbReference type="PANTHER" id="PTHR10622:SF10">
    <property type="entry name" value="HET DOMAIN-CONTAINING PROTEIN"/>
    <property type="match status" value="1"/>
</dbReference>